<accession>A0A6G8AN77</accession>
<evidence type="ECO:0000259" key="4">
    <source>
        <dbReference type="PROSITE" id="PS50949"/>
    </source>
</evidence>
<dbReference type="Pfam" id="PF00392">
    <property type="entry name" value="GntR"/>
    <property type="match status" value="1"/>
</dbReference>
<dbReference type="RefSeq" id="WP_166007922.1">
    <property type="nucleotide sequence ID" value="NZ_CP049886.1"/>
</dbReference>
<evidence type="ECO:0000256" key="3">
    <source>
        <dbReference type="ARBA" id="ARBA00023163"/>
    </source>
</evidence>
<sequence>MIFDFENGVPLYLQVATQIEQGILQGSFKEGEQVPSTTEISKSYNINPATVLKGMNQLVADGVIEKRRGIGMFVTDTGVDKIFKKRATQFAEERLAEFITEAKQLGISKEELVDLIERGYSNE</sequence>
<dbReference type="CDD" id="cd07377">
    <property type="entry name" value="WHTH_GntR"/>
    <property type="match status" value="1"/>
</dbReference>
<evidence type="ECO:0000313" key="5">
    <source>
        <dbReference type="EMBL" id="QIL46534.1"/>
    </source>
</evidence>
<organism evidence="5 6">
    <name type="scientific">Vagococcus coleopterorum</name>
    <dbReference type="NCBI Taxonomy" id="2714946"/>
    <lineage>
        <taxon>Bacteria</taxon>
        <taxon>Bacillati</taxon>
        <taxon>Bacillota</taxon>
        <taxon>Bacilli</taxon>
        <taxon>Lactobacillales</taxon>
        <taxon>Enterococcaceae</taxon>
        <taxon>Vagococcus</taxon>
    </lineage>
</organism>
<dbReference type="AlphaFoldDB" id="A0A6G8AN77"/>
<keyword evidence="1" id="KW-0805">Transcription regulation</keyword>
<dbReference type="KEGG" id="vah:G7081_05325"/>
<dbReference type="SUPFAM" id="SSF46785">
    <property type="entry name" value="Winged helix' DNA-binding domain"/>
    <property type="match status" value="1"/>
</dbReference>
<proteinExistence type="predicted"/>
<evidence type="ECO:0000256" key="2">
    <source>
        <dbReference type="ARBA" id="ARBA00023125"/>
    </source>
</evidence>
<keyword evidence="2" id="KW-0238">DNA-binding</keyword>
<evidence type="ECO:0000313" key="6">
    <source>
        <dbReference type="Proteomes" id="UP000500890"/>
    </source>
</evidence>
<dbReference type="PANTHER" id="PTHR38445:SF10">
    <property type="entry name" value="GNTR-FAMILY TRANSCRIPTIONAL REGULATOR"/>
    <property type="match status" value="1"/>
</dbReference>
<dbReference type="GO" id="GO:0003700">
    <property type="term" value="F:DNA-binding transcription factor activity"/>
    <property type="evidence" value="ECO:0007669"/>
    <property type="project" value="InterPro"/>
</dbReference>
<protein>
    <submittedName>
        <fullName evidence="5">GntR family transcriptional regulator</fullName>
    </submittedName>
</protein>
<dbReference type="EMBL" id="CP049886">
    <property type="protein sequence ID" value="QIL46534.1"/>
    <property type="molecule type" value="Genomic_DNA"/>
</dbReference>
<dbReference type="PROSITE" id="PS50949">
    <property type="entry name" value="HTH_GNTR"/>
    <property type="match status" value="1"/>
</dbReference>
<keyword evidence="3" id="KW-0804">Transcription</keyword>
<dbReference type="InterPro" id="IPR036388">
    <property type="entry name" value="WH-like_DNA-bd_sf"/>
</dbReference>
<name>A0A6G8AN77_9ENTE</name>
<gene>
    <name evidence="5" type="ORF">G7081_05325</name>
</gene>
<reference evidence="5 6" key="1">
    <citation type="submission" date="2020-03" db="EMBL/GenBank/DDBJ databases">
        <title>Vagococcus sp. nov., isolated from beetles.</title>
        <authorList>
            <person name="Hyun D.-W."/>
            <person name="Bae J.-W."/>
        </authorList>
    </citation>
    <scope>NUCLEOTIDE SEQUENCE [LARGE SCALE GENOMIC DNA]</scope>
    <source>
        <strain evidence="5 6">HDW17A</strain>
    </source>
</reference>
<dbReference type="InterPro" id="IPR036390">
    <property type="entry name" value="WH_DNA-bd_sf"/>
</dbReference>
<evidence type="ECO:0000256" key="1">
    <source>
        <dbReference type="ARBA" id="ARBA00023015"/>
    </source>
</evidence>
<dbReference type="Gene3D" id="1.10.10.10">
    <property type="entry name" value="Winged helix-like DNA-binding domain superfamily/Winged helix DNA-binding domain"/>
    <property type="match status" value="1"/>
</dbReference>
<dbReference type="Proteomes" id="UP000500890">
    <property type="component" value="Chromosome"/>
</dbReference>
<dbReference type="GO" id="GO:0003677">
    <property type="term" value="F:DNA binding"/>
    <property type="evidence" value="ECO:0007669"/>
    <property type="project" value="UniProtKB-KW"/>
</dbReference>
<keyword evidence="6" id="KW-1185">Reference proteome</keyword>
<dbReference type="SMART" id="SM00345">
    <property type="entry name" value="HTH_GNTR"/>
    <property type="match status" value="1"/>
</dbReference>
<feature type="domain" description="HTH gntR-type" evidence="4">
    <location>
        <begin position="9"/>
        <end position="77"/>
    </location>
</feature>
<dbReference type="PANTHER" id="PTHR38445">
    <property type="entry name" value="HTH-TYPE TRANSCRIPTIONAL REPRESSOR YTRA"/>
    <property type="match status" value="1"/>
</dbReference>
<dbReference type="InterPro" id="IPR000524">
    <property type="entry name" value="Tscrpt_reg_HTH_GntR"/>
</dbReference>